<dbReference type="SUPFAM" id="SSF160387">
    <property type="entry name" value="NosL/MerB-like"/>
    <property type="match status" value="1"/>
</dbReference>
<gene>
    <name evidence="1" type="ORF">F8165_28250</name>
</gene>
<dbReference type="Proteomes" id="UP000461739">
    <property type="component" value="Unassembled WGS sequence"/>
</dbReference>
<protein>
    <recommendedName>
        <fullName evidence="3">Lipoprotein</fullName>
    </recommendedName>
</protein>
<sequence length="170" mass="19707">MKSKSFVTSFFIVLLMVVVGCDKKGVQPVAIDDKKDKCDICNMSVTDNQFATEVILENGKAIKFAEIGCMYKWMEQHQEDKLQAKFVRDYNSKDWVELEKATFVYDKDISTPMAYNMISFQNKKDAETFVSKSKGKLLTSQDLENHRWEINKNMMIKMHEELGEGMNHSH</sequence>
<evidence type="ECO:0000313" key="1">
    <source>
        <dbReference type="EMBL" id="KAB2446029.1"/>
    </source>
</evidence>
<dbReference type="AlphaFoldDB" id="A0AAN5XIC1"/>
<evidence type="ECO:0008006" key="3">
    <source>
        <dbReference type="Google" id="ProtNLM"/>
    </source>
</evidence>
<evidence type="ECO:0000313" key="2">
    <source>
        <dbReference type="Proteomes" id="UP000461739"/>
    </source>
</evidence>
<dbReference type="PROSITE" id="PS51257">
    <property type="entry name" value="PROKAR_LIPOPROTEIN"/>
    <property type="match status" value="1"/>
</dbReference>
<proteinExistence type="predicted"/>
<reference evidence="1 2" key="1">
    <citation type="submission" date="2019-10" db="EMBL/GenBank/DDBJ databases">
        <title>Bacillus from the desert of Cuatro Cinegas, Coahuila.</title>
        <authorList>
            <person name="Olmedo-Alvarez G."/>
            <person name="Saldana S."/>
            <person name="Barcelo D."/>
        </authorList>
    </citation>
    <scope>NUCLEOTIDE SEQUENCE [LARGE SCALE GENOMIC DNA]</scope>
    <source>
        <strain evidence="1 2">CH316_11T</strain>
    </source>
</reference>
<dbReference type="Gene3D" id="3.30.70.2050">
    <property type="match status" value="1"/>
</dbReference>
<name>A0AAN5XIC1_BACCE</name>
<dbReference type="PANTHER" id="PTHR41247:SF1">
    <property type="entry name" value="HTH-TYPE TRANSCRIPTIONAL REPRESSOR YCNK"/>
    <property type="match status" value="1"/>
</dbReference>
<dbReference type="EMBL" id="WBPI01000027">
    <property type="protein sequence ID" value="KAB2446029.1"/>
    <property type="molecule type" value="Genomic_DNA"/>
</dbReference>
<accession>A0AAN5XIC1</accession>
<comment type="caution">
    <text evidence="1">The sequence shown here is derived from an EMBL/GenBank/DDBJ whole genome shotgun (WGS) entry which is preliminary data.</text>
</comment>
<dbReference type="PANTHER" id="PTHR41247">
    <property type="entry name" value="HTH-TYPE TRANSCRIPTIONAL REPRESSOR YCNK"/>
    <property type="match status" value="1"/>
</dbReference>
<dbReference type="Pfam" id="PF05573">
    <property type="entry name" value="NosL"/>
    <property type="match status" value="1"/>
</dbReference>
<organism evidence="1 2">
    <name type="scientific">Bacillus cereus</name>
    <dbReference type="NCBI Taxonomy" id="1396"/>
    <lineage>
        <taxon>Bacteria</taxon>
        <taxon>Bacillati</taxon>
        <taxon>Bacillota</taxon>
        <taxon>Bacilli</taxon>
        <taxon>Bacillales</taxon>
        <taxon>Bacillaceae</taxon>
        <taxon>Bacillus</taxon>
        <taxon>Bacillus cereus group</taxon>
    </lineage>
</organism>
<dbReference type="InterPro" id="IPR008719">
    <property type="entry name" value="N2O_reductase_NosL"/>
</dbReference>
<dbReference type="RefSeq" id="WP_071729510.1">
    <property type="nucleotide sequence ID" value="NZ_WBPA01000004.1"/>
</dbReference>